<name>E5AN27_MYCRK</name>
<dbReference type="Pfam" id="PF06073">
    <property type="entry name" value="DUF934"/>
    <property type="match status" value="1"/>
</dbReference>
<accession>E5AN27</accession>
<reference evidence="1 2" key="1">
    <citation type="journal article" date="2011" name="J. Bacteriol.">
        <title>Complete genome sequence of Burkholderia rhizoxinica, an endosymbiont of Rhizopus microsporus.</title>
        <authorList>
            <person name="Lackner G."/>
            <person name="Moebius N."/>
            <person name="Partida-Martinez L."/>
            <person name="Hertweck C."/>
        </authorList>
    </citation>
    <scope>NUCLEOTIDE SEQUENCE [LARGE SCALE GENOMIC DNA]</scope>
    <source>
        <strain evidence="2">DSM 19002 / CIP 109453 / HKI 454</strain>
    </source>
</reference>
<organism evidence="1 2">
    <name type="scientific">Mycetohabitans rhizoxinica (strain DSM 19002 / CIP 109453 / HKI 454)</name>
    <name type="common">Paraburkholderia rhizoxinica</name>
    <dbReference type="NCBI Taxonomy" id="882378"/>
    <lineage>
        <taxon>Bacteria</taxon>
        <taxon>Pseudomonadati</taxon>
        <taxon>Pseudomonadota</taxon>
        <taxon>Betaproteobacteria</taxon>
        <taxon>Burkholderiales</taxon>
        <taxon>Burkholderiaceae</taxon>
        <taxon>Mycetohabitans</taxon>
    </lineage>
</organism>
<dbReference type="GO" id="GO:0016491">
    <property type="term" value="F:oxidoreductase activity"/>
    <property type="evidence" value="ECO:0007669"/>
    <property type="project" value="UniProtKB-KW"/>
</dbReference>
<dbReference type="KEGG" id="brh:RBRH_03158"/>
<protein>
    <submittedName>
        <fullName evidence="1">Oxidoreductase</fullName>
        <ecNumber evidence="1">1.1.1.-</ecNumber>
    </submittedName>
</protein>
<gene>
    <name evidence="1" type="ordered locus">RBRH_03158</name>
</gene>
<sequence length="193" mass="21754">MRWKMTQAIEKIIRQRQVVDDDWSVVRVAQDGSLPVVRSLPAGRVIVPLPYWQAERDALLAARDKSQRGVWLAPDSEPAELADDLEHIALVAVDFPVFRDGRGYSIGRLLRERYGWKGQLRAIGDVLRDQLLYLSRCGFDAFAVRADKDIHDALKAFDELSVCYQGAFDEPRPLFRRRAQAAAVSHASAVGQP</sequence>
<dbReference type="EMBL" id="FR687359">
    <property type="protein sequence ID" value="CBW74108.1"/>
    <property type="molecule type" value="Genomic_DNA"/>
</dbReference>
<evidence type="ECO:0000313" key="2">
    <source>
        <dbReference type="Proteomes" id="UP000007437"/>
    </source>
</evidence>
<dbReference type="AlphaFoldDB" id="E5AN27"/>
<evidence type="ECO:0000313" key="1">
    <source>
        <dbReference type="EMBL" id="CBW74108.1"/>
    </source>
</evidence>
<dbReference type="InterPro" id="IPR008318">
    <property type="entry name" value="UCP030820"/>
</dbReference>
<dbReference type="eggNOG" id="COG3749">
    <property type="taxonomic scope" value="Bacteria"/>
</dbReference>
<keyword evidence="1" id="KW-0560">Oxidoreductase</keyword>
<dbReference type="EC" id="1.1.1.-" evidence="1"/>
<dbReference type="HOGENOM" id="CLU_115811_2_1_4"/>
<dbReference type="PIRSF" id="PIRSF030820">
    <property type="entry name" value="UCP030820"/>
    <property type="match status" value="1"/>
</dbReference>
<proteinExistence type="predicted"/>
<dbReference type="Proteomes" id="UP000007437">
    <property type="component" value="Chromosome"/>
</dbReference>
<dbReference type="STRING" id="882378.RBRH_03158"/>